<name>A0A0R3RLE9_9BILA</name>
<feature type="compositionally biased region" description="Low complexity" evidence="1">
    <location>
        <begin position="21"/>
        <end position="37"/>
    </location>
</feature>
<organism evidence="2 3">
    <name type="scientific">Elaeophora elaphi</name>
    <dbReference type="NCBI Taxonomy" id="1147741"/>
    <lineage>
        <taxon>Eukaryota</taxon>
        <taxon>Metazoa</taxon>
        <taxon>Ecdysozoa</taxon>
        <taxon>Nematoda</taxon>
        <taxon>Chromadorea</taxon>
        <taxon>Rhabditida</taxon>
        <taxon>Spirurina</taxon>
        <taxon>Spiruromorpha</taxon>
        <taxon>Filarioidea</taxon>
        <taxon>Onchocercidae</taxon>
        <taxon>Elaeophora</taxon>
    </lineage>
</organism>
<keyword evidence="2" id="KW-1185">Reference proteome</keyword>
<evidence type="ECO:0000313" key="3">
    <source>
        <dbReference type="WBParaSite" id="EEL_0000230801-mRNA-1"/>
    </source>
</evidence>
<feature type="region of interest" description="Disordered" evidence="1">
    <location>
        <begin position="21"/>
        <end position="50"/>
    </location>
</feature>
<proteinExistence type="predicted"/>
<accession>A0A0R3RLE9</accession>
<feature type="compositionally biased region" description="Polar residues" evidence="1">
    <location>
        <begin position="136"/>
        <end position="158"/>
    </location>
</feature>
<dbReference type="AlphaFoldDB" id="A0A0R3RLE9"/>
<dbReference type="Proteomes" id="UP000050640">
    <property type="component" value="Unplaced"/>
</dbReference>
<protein>
    <submittedName>
        <fullName evidence="3">Uncharacterized protein</fullName>
    </submittedName>
</protein>
<dbReference type="WBParaSite" id="EEL_0000230801-mRNA-1">
    <property type="protein sequence ID" value="EEL_0000230801-mRNA-1"/>
    <property type="gene ID" value="EEL_0000230801"/>
</dbReference>
<evidence type="ECO:0000313" key="2">
    <source>
        <dbReference type="Proteomes" id="UP000050640"/>
    </source>
</evidence>
<evidence type="ECO:0000256" key="1">
    <source>
        <dbReference type="SAM" id="MobiDB-lite"/>
    </source>
</evidence>
<sequence>MVEVLWSYSVLLQHFQQQRPQQQLLSSTSARTDTTTDSSHRSYKQQRNERQLISSSGLIRQIDNAPHSYCQFAREISQPKLLRPIHDNQEYGLNEHHIPVFRSNRPYQQQQVLQSAAPRRLTRIPMNSTIEERLPSRSSTITEWQRSSSTGDYLSTRS</sequence>
<feature type="region of interest" description="Disordered" evidence="1">
    <location>
        <begin position="134"/>
        <end position="158"/>
    </location>
</feature>
<reference evidence="3" key="1">
    <citation type="submission" date="2017-02" db="UniProtKB">
        <authorList>
            <consortium name="WormBaseParasite"/>
        </authorList>
    </citation>
    <scope>IDENTIFICATION</scope>
</reference>